<organism evidence="4 5">
    <name type="scientific">Acyrthosiphon pisum</name>
    <name type="common">Pea aphid</name>
    <dbReference type="NCBI Taxonomy" id="7029"/>
    <lineage>
        <taxon>Eukaryota</taxon>
        <taxon>Metazoa</taxon>
        <taxon>Ecdysozoa</taxon>
        <taxon>Arthropoda</taxon>
        <taxon>Hexapoda</taxon>
        <taxon>Insecta</taxon>
        <taxon>Pterygota</taxon>
        <taxon>Neoptera</taxon>
        <taxon>Paraneoptera</taxon>
        <taxon>Hemiptera</taxon>
        <taxon>Sternorrhyncha</taxon>
        <taxon>Aphidomorpha</taxon>
        <taxon>Aphidoidea</taxon>
        <taxon>Aphididae</taxon>
        <taxon>Macrosiphini</taxon>
        <taxon>Acyrthosiphon</taxon>
    </lineage>
</organism>
<feature type="region of interest" description="Disordered" evidence="1">
    <location>
        <begin position="26"/>
        <end position="121"/>
    </location>
</feature>
<proteinExistence type="predicted"/>
<dbReference type="EnsemblMetazoa" id="XM_001949668.4">
    <property type="protein sequence ID" value="XP_001949703.2"/>
    <property type="gene ID" value="LOC100161530"/>
</dbReference>
<reference evidence="5" key="1">
    <citation type="submission" date="2010-06" db="EMBL/GenBank/DDBJ databases">
        <authorList>
            <person name="Jiang H."/>
            <person name="Abraham K."/>
            <person name="Ali S."/>
            <person name="Alsbrooks S.L."/>
            <person name="Anim B.N."/>
            <person name="Anosike U.S."/>
            <person name="Attaway T."/>
            <person name="Bandaranaike D.P."/>
            <person name="Battles P.K."/>
            <person name="Bell S.N."/>
            <person name="Bell A.V."/>
            <person name="Beltran B."/>
            <person name="Bickham C."/>
            <person name="Bustamante Y."/>
            <person name="Caleb T."/>
            <person name="Canada A."/>
            <person name="Cardenas V."/>
            <person name="Carter K."/>
            <person name="Chacko J."/>
            <person name="Chandrabose M.N."/>
            <person name="Chavez D."/>
            <person name="Chavez A."/>
            <person name="Chen L."/>
            <person name="Chu H.-S."/>
            <person name="Claassen K.J."/>
            <person name="Cockrell R."/>
            <person name="Collins M."/>
            <person name="Cooper J.A."/>
            <person name="Cree A."/>
            <person name="Curry S.M."/>
            <person name="Da Y."/>
            <person name="Dao M.D."/>
            <person name="Das B."/>
            <person name="Davila M.-L."/>
            <person name="Davy-Carroll L."/>
            <person name="Denson S."/>
            <person name="Dinh H."/>
            <person name="Ebong V.E."/>
            <person name="Edwards J.R."/>
            <person name="Egan A."/>
            <person name="El-Daye J."/>
            <person name="Escobedo L."/>
            <person name="Fernandez S."/>
            <person name="Fernando P.R."/>
            <person name="Flagg N."/>
            <person name="Forbes L.D."/>
            <person name="Fowler R.G."/>
            <person name="Fu Q."/>
            <person name="Gabisi R.A."/>
            <person name="Ganer J."/>
            <person name="Garbino Pronczuk A."/>
            <person name="Garcia R.M."/>
            <person name="Garner T."/>
            <person name="Garrett T.E."/>
            <person name="Gonzalez D.A."/>
            <person name="Hamid H."/>
            <person name="Hawkins E.S."/>
            <person name="Hirani K."/>
            <person name="Hogues M.E."/>
            <person name="Hollins B."/>
            <person name="Hsiao C.-H."/>
            <person name="Jabil R."/>
            <person name="James M.L."/>
            <person name="Jhangiani S.N."/>
            <person name="Johnson B."/>
            <person name="Johnson Q."/>
            <person name="Joshi V."/>
            <person name="Kalu J.B."/>
            <person name="Kam C."/>
            <person name="Kashfia A."/>
            <person name="Keebler J."/>
            <person name="Kisamo H."/>
            <person name="Kovar C.L."/>
            <person name="Lago L.A."/>
            <person name="Lai C.-Y."/>
            <person name="Laidlaw J."/>
            <person name="Lara F."/>
            <person name="Le T.-K."/>
            <person name="Lee S.L."/>
            <person name="Legall F.H."/>
            <person name="Lemon S.J."/>
            <person name="Lewis L.R."/>
            <person name="Li B."/>
            <person name="Liu Y."/>
            <person name="Liu Y.-S."/>
            <person name="Lopez J."/>
            <person name="Lozado R.J."/>
            <person name="Lu J."/>
            <person name="Madu R.C."/>
            <person name="Maheshwari M."/>
            <person name="Maheshwari R."/>
            <person name="Malloy K."/>
            <person name="Martinez E."/>
            <person name="Mathew T."/>
            <person name="Mercado I.C."/>
            <person name="Mercado C."/>
            <person name="Meyer B."/>
            <person name="Montgomery K."/>
            <person name="Morgan M.B."/>
            <person name="Munidasa M."/>
            <person name="Nazareth L.V."/>
            <person name="Nelson J."/>
            <person name="Ng B.M."/>
            <person name="Nguyen N.B."/>
            <person name="Nguyen P.Q."/>
            <person name="Nguyen T."/>
            <person name="Obregon M."/>
            <person name="Okwuonu G.O."/>
            <person name="Onwere C.G."/>
            <person name="Orozco G."/>
            <person name="Parra A."/>
            <person name="Patel S."/>
            <person name="Patil S."/>
            <person name="Perez A."/>
            <person name="Perez Y."/>
            <person name="Pham C."/>
            <person name="Primus E.L."/>
            <person name="Pu L.-L."/>
            <person name="Puazo M."/>
            <person name="Qin X."/>
            <person name="Quiroz J.B."/>
            <person name="Reese J."/>
            <person name="Richards S."/>
            <person name="Rives C.M."/>
            <person name="Robberts R."/>
            <person name="Ruiz S.J."/>
            <person name="Ruiz M.J."/>
            <person name="Santibanez J."/>
            <person name="Schneider B.W."/>
            <person name="Sisson I."/>
            <person name="Smith M."/>
            <person name="Sodergren E."/>
            <person name="Song X.-Z."/>
            <person name="Song B.B."/>
            <person name="Summersgill H."/>
            <person name="Thelus R."/>
            <person name="Thornton R.D."/>
            <person name="Trejos Z.Y."/>
            <person name="Usmani K."/>
            <person name="Vattathil S."/>
            <person name="Villasana D."/>
            <person name="Walker D.L."/>
            <person name="Wang S."/>
            <person name="Wang K."/>
            <person name="White C.S."/>
            <person name="Williams A.C."/>
            <person name="Williamson J."/>
            <person name="Wilson K."/>
            <person name="Woghiren I.O."/>
            <person name="Woodworth J.R."/>
            <person name="Worley K.C."/>
            <person name="Wright R.A."/>
            <person name="Wu W."/>
            <person name="Young L."/>
            <person name="Zhang L."/>
            <person name="Zhang J."/>
            <person name="Zhu Y."/>
            <person name="Muzny D.M."/>
            <person name="Weinstock G."/>
            <person name="Gibbs R.A."/>
        </authorList>
    </citation>
    <scope>NUCLEOTIDE SEQUENCE [LARGE SCALE GENOMIC DNA]</scope>
    <source>
        <strain evidence="5">LSR1</strain>
    </source>
</reference>
<keyword evidence="2" id="KW-1133">Transmembrane helix</keyword>
<dbReference type="Proteomes" id="UP000007819">
    <property type="component" value="Chromosome A1"/>
</dbReference>
<keyword evidence="2" id="KW-0472">Membrane</keyword>
<evidence type="ECO:0000313" key="5">
    <source>
        <dbReference type="Proteomes" id="UP000007819"/>
    </source>
</evidence>
<keyword evidence="2" id="KW-0812">Transmembrane</keyword>
<feature type="region of interest" description="Disordered" evidence="1">
    <location>
        <begin position="147"/>
        <end position="169"/>
    </location>
</feature>
<evidence type="ECO:0000256" key="1">
    <source>
        <dbReference type="SAM" id="MobiDB-lite"/>
    </source>
</evidence>
<sequence length="169" mass="18692">MYSKRIVISIIVIGCLAHFITCPSTVDNKKQKPKISSKDSAKTDPQGKYSNSPAPTRSRSVSPNNNVDSKGNGNAKSPTNPAAKKPMKPPAPDKKKEPAENTAENPDGDEQLAEEKPAGRIKKVFRRINNFRKKICPFRFFGRLIKKGLGSNKKPKLTDEEGQEVNFDK</sequence>
<feature type="chain" id="PRO_5035901447" evidence="3">
    <location>
        <begin position="18"/>
        <end position="169"/>
    </location>
</feature>
<keyword evidence="5" id="KW-1185">Reference proteome</keyword>
<dbReference type="GeneID" id="100161530"/>
<dbReference type="AlphaFoldDB" id="A0A8R1W283"/>
<feature type="transmembrane region" description="Helical" evidence="2">
    <location>
        <begin position="6"/>
        <end position="26"/>
    </location>
</feature>
<evidence type="ECO:0000256" key="2">
    <source>
        <dbReference type="SAM" id="Phobius"/>
    </source>
</evidence>
<dbReference type="KEGG" id="api:100161530"/>
<feature type="signal peptide" evidence="3">
    <location>
        <begin position="1"/>
        <end position="17"/>
    </location>
</feature>
<evidence type="ECO:0000313" key="4">
    <source>
        <dbReference type="EnsemblMetazoa" id="XP_001949703.2"/>
    </source>
</evidence>
<dbReference type="RefSeq" id="XP_001949703.2">
    <property type="nucleotide sequence ID" value="XM_001949668.4"/>
</dbReference>
<dbReference type="OrthoDB" id="6630933at2759"/>
<evidence type="ECO:0000256" key="3">
    <source>
        <dbReference type="SAM" id="SignalP"/>
    </source>
</evidence>
<keyword evidence="3" id="KW-0732">Signal</keyword>
<feature type="compositionally biased region" description="Polar residues" evidence="1">
    <location>
        <begin position="48"/>
        <end position="80"/>
    </location>
</feature>
<accession>A0A8R1W283</accession>
<name>A0A8R1W283_ACYPI</name>
<protein>
    <submittedName>
        <fullName evidence="4">Uncharacterized protein</fullName>
    </submittedName>
</protein>
<reference evidence="4" key="2">
    <citation type="submission" date="2022-06" db="UniProtKB">
        <authorList>
            <consortium name="EnsemblMetazoa"/>
        </authorList>
    </citation>
    <scope>IDENTIFICATION</scope>
</reference>